<comment type="caution">
    <text evidence="3">The sequence shown here is derived from an EMBL/GenBank/DDBJ whole genome shotgun (WGS) entry which is preliminary data.</text>
</comment>
<dbReference type="CDD" id="cd00093">
    <property type="entry name" value="HTH_XRE"/>
    <property type="match status" value="1"/>
</dbReference>
<protein>
    <submittedName>
        <fullName evidence="3">DNA-binding helix-turn-helix protein</fullName>
    </submittedName>
</protein>
<dbReference type="GO" id="GO:0003700">
    <property type="term" value="F:DNA-binding transcription factor activity"/>
    <property type="evidence" value="ECO:0007669"/>
    <property type="project" value="TreeGrafter"/>
</dbReference>
<reference evidence="3 4" key="1">
    <citation type="submission" date="2009-04" db="EMBL/GenBank/DDBJ databases">
        <authorList>
            <person name="Qin X."/>
            <person name="Bachman B."/>
            <person name="Battles P."/>
            <person name="Bell A."/>
            <person name="Bess C."/>
            <person name="Bickham C."/>
            <person name="Chaboub L."/>
            <person name="Chen D."/>
            <person name="Coyle M."/>
            <person name="Deiros D.R."/>
            <person name="Dinh H."/>
            <person name="Forbes L."/>
            <person name="Fowler G."/>
            <person name="Francisco L."/>
            <person name="Fu Q."/>
            <person name="Gubbala S."/>
            <person name="Hale W."/>
            <person name="Han Y."/>
            <person name="Hemphill L."/>
            <person name="Highlander S.K."/>
            <person name="Hirani K."/>
            <person name="Hogues M."/>
            <person name="Jackson L."/>
            <person name="Jakkamsetti A."/>
            <person name="Javaid M."/>
            <person name="Jiang H."/>
            <person name="Korchina V."/>
            <person name="Kovar C."/>
            <person name="Lara F."/>
            <person name="Lee S."/>
            <person name="Mata R."/>
            <person name="Mathew T."/>
            <person name="Moen C."/>
            <person name="Morales K."/>
            <person name="Munidasa M."/>
            <person name="Nazareth L."/>
            <person name="Ngo R."/>
            <person name="Nguyen L."/>
            <person name="Okwuonu G."/>
            <person name="Ongeri F."/>
            <person name="Patil S."/>
            <person name="Petrosino J."/>
            <person name="Pham C."/>
            <person name="Pham P."/>
            <person name="Pu L.-L."/>
            <person name="Puazo M."/>
            <person name="Raj R."/>
            <person name="Reid J."/>
            <person name="Rouhana J."/>
            <person name="Saada N."/>
            <person name="Shang Y."/>
            <person name="Simmons D."/>
            <person name="Thornton R."/>
            <person name="Warren J."/>
            <person name="Weissenberger G."/>
            <person name="Zhang J."/>
            <person name="Zhang L."/>
            <person name="Zhou C."/>
            <person name="Zhu D."/>
            <person name="Muzny D."/>
            <person name="Worley K."/>
            <person name="Gibbs R."/>
        </authorList>
    </citation>
    <scope>NUCLEOTIDE SEQUENCE [LARGE SCALE GENOMIC DNA]</scope>
    <source>
        <strain evidence="3 4">ATCC 43531</strain>
    </source>
</reference>
<keyword evidence="4" id="KW-1185">Reference proteome</keyword>
<dbReference type="SUPFAM" id="SSF47413">
    <property type="entry name" value="lambda repressor-like DNA-binding domains"/>
    <property type="match status" value="1"/>
</dbReference>
<organism evidence="3 4">
    <name type="scientific">Selenomonas flueggei ATCC 43531</name>
    <dbReference type="NCBI Taxonomy" id="638302"/>
    <lineage>
        <taxon>Bacteria</taxon>
        <taxon>Bacillati</taxon>
        <taxon>Bacillota</taxon>
        <taxon>Negativicutes</taxon>
        <taxon>Selenomonadales</taxon>
        <taxon>Selenomonadaceae</taxon>
        <taxon>Selenomonas</taxon>
    </lineage>
</organism>
<sequence length="106" mass="12194">MDDRKAIVFKQIGAKIAYYRTLRGLHQVVLAEKIGISSSVLSRIERGKYNKNISISMLLDIAEGLGVDVSMFVTFDEHEKAMWGDPYQQEYSRAHRQNKFQGENKQ</sequence>
<feature type="domain" description="HTH cro/C1-type" evidence="2">
    <location>
        <begin position="16"/>
        <end position="72"/>
    </location>
</feature>
<dbReference type="STRING" id="638302.HMPREF0908_1690"/>
<dbReference type="InterPro" id="IPR050807">
    <property type="entry name" value="TransReg_Diox_bact_type"/>
</dbReference>
<dbReference type="GO" id="GO:0005829">
    <property type="term" value="C:cytosol"/>
    <property type="evidence" value="ECO:0007669"/>
    <property type="project" value="TreeGrafter"/>
</dbReference>
<evidence type="ECO:0000313" key="4">
    <source>
        <dbReference type="Proteomes" id="UP000005309"/>
    </source>
</evidence>
<dbReference type="RefSeq" id="WP_006690424.1">
    <property type="nucleotide sequence ID" value="NZ_GG694006.1"/>
</dbReference>
<dbReference type="AlphaFoldDB" id="C4V596"/>
<dbReference type="Gene3D" id="1.10.260.40">
    <property type="entry name" value="lambda repressor-like DNA-binding domains"/>
    <property type="match status" value="1"/>
</dbReference>
<dbReference type="HOGENOM" id="CLU_066192_29_2_9"/>
<dbReference type="PANTHER" id="PTHR46797">
    <property type="entry name" value="HTH-TYPE TRANSCRIPTIONAL REGULATOR"/>
    <property type="match status" value="1"/>
</dbReference>
<dbReference type="InterPro" id="IPR001387">
    <property type="entry name" value="Cro/C1-type_HTH"/>
</dbReference>
<dbReference type="OrthoDB" id="1629646at2"/>
<dbReference type="Pfam" id="PF01381">
    <property type="entry name" value="HTH_3"/>
    <property type="match status" value="1"/>
</dbReference>
<keyword evidence="1 3" id="KW-0238">DNA-binding</keyword>
<dbReference type="Proteomes" id="UP000005309">
    <property type="component" value="Unassembled WGS sequence"/>
</dbReference>
<gene>
    <name evidence="3" type="ORF">HMPREF0908_1690</name>
</gene>
<evidence type="ECO:0000256" key="1">
    <source>
        <dbReference type="ARBA" id="ARBA00023125"/>
    </source>
</evidence>
<dbReference type="GO" id="GO:0003677">
    <property type="term" value="F:DNA binding"/>
    <property type="evidence" value="ECO:0007669"/>
    <property type="project" value="UniProtKB-KW"/>
</dbReference>
<accession>C4V596</accession>
<dbReference type="SMART" id="SM00530">
    <property type="entry name" value="HTH_XRE"/>
    <property type="match status" value="1"/>
</dbReference>
<dbReference type="eggNOG" id="COG1476">
    <property type="taxonomic scope" value="Bacteria"/>
</dbReference>
<dbReference type="EMBL" id="ACLA01000023">
    <property type="protein sequence ID" value="EEQ47975.1"/>
    <property type="molecule type" value="Genomic_DNA"/>
</dbReference>
<evidence type="ECO:0000259" key="2">
    <source>
        <dbReference type="PROSITE" id="PS50943"/>
    </source>
</evidence>
<dbReference type="PROSITE" id="PS50943">
    <property type="entry name" value="HTH_CROC1"/>
    <property type="match status" value="1"/>
</dbReference>
<dbReference type="InterPro" id="IPR010982">
    <property type="entry name" value="Lambda_DNA-bd_dom_sf"/>
</dbReference>
<name>C4V596_9FIRM</name>
<evidence type="ECO:0000313" key="3">
    <source>
        <dbReference type="EMBL" id="EEQ47975.1"/>
    </source>
</evidence>
<dbReference type="PANTHER" id="PTHR46797:SF1">
    <property type="entry name" value="METHYLPHOSPHONATE SYNTHASE"/>
    <property type="match status" value="1"/>
</dbReference>
<proteinExistence type="predicted"/>